<comment type="caution">
    <text evidence="1">The sequence shown here is derived from an EMBL/GenBank/DDBJ whole genome shotgun (WGS) entry which is preliminary data.</text>
</comment>
<feature type="non-terminal residue" evidence="1">
    <location>
        <position position="86"/>
    </location>
</feature>
<organism evidence="1 2">
    <name type="scientific">Podila minutissima</name>
    <dbReference type="NCBI Taxonomy" id="64525"/>
    <lineage>
        <taxon>Eukaryota</taxon>
        <taxon>Fungi</taxon>
        <taxon>Fungi incertae sedis</taxon>
        <taxon>Mucoromycota</taxon>
        <taxon>Mortierellomycotina</taxon>
        <taxon>Mortierellomycetes</taxon>
        <taxon>Mortierellales</taxon>
        <taxon>Mortierellaceae</taxon>
        <taxon>Podila</taxon>
    </lineage>
</organism>
<dbReference type="EMBL" id="JAAAUY010001866">
    <property type="protein sequence ID" value="KAF9318047.1"/>
    <property type="molecule type" value="Genomic_DNA"/>
</dbReference>
<evidence type="ECO:0000313" key="2">
    <source>
        <dbReference type="Proteomes" id="UP000696485"/>
    </source>
</evidence>
<dbReference type="AlphaFoldDB" id="A0A9P5VGG1"/>
<keyword evidence="2" id="KW-1185">Reference proteome</keyword>
<dbReference type="Proteomes" id="UP000696485">
    <property type="component" value="Unassembled WGS sequence"/>
</dbReference>
<evidence type="ECO:0000313" key="1">
    <source>
        <dbReference type="EMBL" id="KAF9318047.1"/>
    </source>
</evidence>
<sequence>MYEGGSLEYSYTLYDYNSREIKSYRQSRAVKRQERLARRIAKQVDRDHLRELPHPSLRLCHGLRTAELKVRASPELLQYIVRQCLS</sequence>
<protein>
    <submittedName>
        <fullName evidence="1">Uncharacterized protein</fullName>
    </submittedName>
</protein>
<gene>
    <name evidence="1" type="ORF">BG006_003257</name>
</gene>
<reference evidence="1" key="1">
    <citation type="journal article" date="2020" name="Fungal Divers.">
        <title>Resolving the Mortierellaceae phylogeny through synthesis of multi-gene phylogenetics and phylogenomics.</title>
        <authorList>
            <person name="Vandepol N."/>
            <person name="Liber J."/>
            <person name="Desiro A."/>
            <person name="Na H."/>
            <person name="Kennedy M."/>
            <person name="Barry K."/>
            <person name="Grigoriev I.V."/>
            <person name="Miller A.N."/>
            <person name="O'Donnell K."/>
            <person name="Stajich J.E."/>
            <person name="Bonito G."/>
        </authorList>
    </citation>
    <scope>NUCLEOTIDE SEQUENCE</scope>
    <source>
        <strain evidence="1">NVP1</strain>
    </source>
</reference>
<name>A0A9P5VGG1_9FUNG</name>
<proteinExistence type="predicted"/>
<accession>A0A9P5VGG1</accession>